<dbReference type="EMBL" id="AMZH03012590">
    <property type="protein sequence ID" value="RRT50748.1"/>
    <property type="molecule type" value="Genomic_DNA"/>
</dbReference>
<evidence type="ECO:0000313" key="2">
    <source>
        <dbReference type="EMBL" id="RRT50748.1"/>
    </source>
</evidence>
<dbReference type="AlphaFoldDB" id="A0A426YG94"/>
<feature type="compositionally biased region" description="Polar residues" evidence="1">
    <location>
        <begin position="32"/>
        <end position="48"/>
    </location>
</feature>
<organism evidence="2 3">
    <name type="scientific">Ensete ventricosum</name>
    <name type="common">Abyssinian banana</name>
    <name type="synonym">Musa ensete</name>
    <dbReference type="NCBI Taxonomy" id="4639"/>
    <lineage>
        <taxon>Eukaryota</taxon>
        <taxon>Viridiplantae</taxon>
        <taxon>Streptophyta</taxon>
        <taxon>Embryophyta</taxon>
        <taxon>Tracheophyta</taxon>
        <taxon>Spermatophyta</taxon>
        <taxon>Magnoliopsida</taxon>
        <taxon>Liliopsida</taxon>
        <taxon>Zingiberales</taxon>
        <taxon>Musaceae</taxon>
        <taxon>Ensete</taxon>
    </lineage>
</organism>
<feature type="region of interest" description="Disordered" evidence="1">
    <location>
        <begin position="141"/>
        <end position="193"/>
    </location>
</feature>
<proteinExistence type="predicted"/>
<dbReference type="Proteomes" id="UP000287651">
    <property type="component" value="Unassembled WGS sequence"/>
</dbReference>
<accession>A0A426YG94</accession>
<feature type="region of interest" description="Disordered" evidence="1">
    <location>
        <begin position="1"/>
        <end position="51"/>
    </location>
</feature>
<reference evidence="2 3" key="1">
    <citation type="journal article" date="2014" name="Agronomy (Basel)">
        <title>A Draft Genome Sequence for Ensete ventricosum, the Drought-Tolerant Tree Against Hunger.</title>
        <authorList>
            <person name="Harrison J."/>
            <person name="Moore K.A."/>
            <person name="Paszkiewicz K."/>
            <person name="Jones T."/>
            <person name="Grant M."/>
            <person name="Ambacheew D."/>
            <person name="Muzemil S."/>
            <person name="Studholme D.J."/>
        </authorList>
    </citation>
    <scope>NUCLEOTIDE SEQUENCE [LARGE SCALE GENOMIC DNA]</scope>
</reference>
<comment type="caution">
    <text evidence="2">The sequence shown here is derived from an EMBL/GenBank/DDBJ whole genome shotgun (WGS) entry which is preliminary data.</text>
</comment>
<feature type="compositionally biased region" description="Basic residues" evidence="1">
    <location>
        <begin position="164"/>
        <end position="179"/>
    </location>
</feature>
<feature type="compositionally biased region" description="Polar residues" evidence="1">
    <location>
        <begin position="1"/>
        <end position="10"/>
    </location>
</feature>
<name>A0A426YG94_ENSVE</name>
<sequence>MAKKVNSGTNPRDLAEKVNSSTNPEDLAKKVNSGTNPEDLTKKVNSGMNPKDFVEKVNSGTNPEDVTPFFHSDALDICISVEALEVDLRFPLHPLIEECLSRDADQMDLSDLRGMPKMSNGKAPSIHAIAPALEVGVSPAMEAPKTSSKRPIDAPTGQADDPARRHKKVKLLTRRHKSRHDGGDLAPTLRTRS</sequence>
<evidence type="ECO:0000256" key="1">
    <source>
        <dbReference type="SAM" id="MobiDB-lite"/>
    </source>
</evidence>
<protein>
    <submittedName>
        <fullName evidence="2">Uncharacterized protein</fullName>
    </submittedName>
</protein>
<evidence type="ECO:0000313" key="3">
    <source>
        <dbReference type="Proteomes" id="UP000287651"/>
    </source>
</evidence>
<gene>
    <name evidence="2" type="ORF">B296_00013491</name>
</gene>